<dbReference type="RefSeq" id="WP_390263223.1">
    <property type="nucleotide sequence ID" value="NZ_JBHUGH010000011.1"/>
</dbReference>
<comment type="caution">
    <text evidence="2">The sequence shown here is derived from an EMBL/GenBank/DDBJ whole genome shotgun (WGS) entry which is preliminary data.</text>
</comment>
<keyword evidence="3" id="KW-1185">Reference proteome</keyword>
<organism evidence="2 3">
    <name type="scientific">Halodurantibacterium flavum</name>
    <dbReference type="NCBI Taxonomy" id="1382802"/>
    <lineage>
        <taxon>Bacteria</taxon>
        <taxon>Pseudomonadati</taxon>
        <taxon>Pseudomonadota</taxon>
        <taxon>Alphaproteobacteria</taxon>
        <taxon>Rhodobacterales</taxon>
        <taxon>Paracoccaceae</taxon>
        <taxon>Halodurantibacterium</taxon>
    </lineage>
</organism>
<protein>
    <submittedName>
        <fullName evidence="2">Uncharacterized protein</fullName>
    </submittedName>
</protein>
<proteinExistence type="predicted"/>
<evidence type="ECO:0000313" key="3">
    <source>
        <dbReference type="Proteomes" id="UP001597353"/>
    </source>
</evidence>
<sequence length="55" mass="5891">MALPSFQNLTAHQVSVLRNPVSTQAKDAPRPEFKPGTAAENDLADCAAERLRKAG</sequence>
<name>A0ABW4S751_9RHOB</name>
<dbReference type="EMBL" id="JBHUGH010000011">
    <property type="protein sequence ID" value="MFD1913394.1"/>
    <property type="molecule type" value="Genomic_DNA"/>
</dbReference>
<accession>A0ABW4S751</accession>
<evidence type="ECO:0000256" key="1">
    <source>
        <dbReference type="SAM" id="MobiDB-lite"/>
    </source>
</evidence>
<gene>
    <name evidence="2" type="ORF">ACFSGJ_14365</name>
</gene>
<reference evidence="3" key="1">
    <citation type="journal article" date="2019" name="Int. J. Syst. Evol. Microbiol.">
        <title>The Global Catalogue of Microorganisms (GCM) 10K type strain sequencing project: providing services to taxonomists for standard genome sequencing and annotation.</title>
        <authorList>
            <consortium name="The Broad Institute Genomics Platform"/>
            <consortium name="The Broad Institute Genome Sequencing Center for Infectious Disease"/>
            <person name="Wu L."/>
            <person name="Ma J."/>
        </authorList>
    </citation>
    <scope>NUCLEOTIDE SEQUENCE [LARGE SCALE GENOMIC DNA]</scope>
    <source>
        <strain evidence="3">CGMCC 4.7242</strain>
    </source>
</reference>
<dbReference type="Proteomes" id="UP001597353">
    <property type="component" value="Unassembled WGS sequence"/>
</dbReference>
<feature type="region of interest" description="Disordered" evidence="1">
    <location>
        <begin position="20"/>
        <end position="41"/>
    </location>
</feature>
<evidence type="ECO:0000313" key="2">
    <source>
        <dbReference type="EMBL" id="MFD1913394.1"/>
    </source>
</evidence>